<organism evidence="2 3">
    <name type="scientific">Colletotrichum higginsianum (strain IMI 349063)</name>
    <name type="common">Crucifer anthracnose fungus</name>
    <dbReference type="NCBI Taxonomy" id="759273"/>
    <lineage>
        <taxon>Eukaryota</taxon>
        <taxon>Fungi</taxon>
        <taxon>Dikarya</taxon>
        <taxon>Ascomycota</taxon>
        <taxon>Pezizomycotina</taxon>
        <taxon>Sordariomycetes</taxon>
        <taxon>Hypocreomycetidae</taxon>
        <taxon>Glomerellales</taxon>
        <taxon>Glomerellaceae</taxon>
        <taxon>Colletotrichum</taxon>
        <taxon>Colletotrichum destructivum species complex</taxon>
    </lineage>
</organism>
<evidence type="ECO:0000313" key="3">
    <source>
        <dbReference type="Proteomes" id="UP000092177"/>
    </source>
</evidence>
<dbReference type="GeneID" id="28864389"/>
<dbReference type="RefSeq" id="XP_018161528.1">
    <property type="nucleotide sequence ID" value="XM_018300282.1"/>
</dbReference>
<protein>
    <submittedName>
        <fullName evidence="2">Uncharacterized protein</fullName>
    </submittedName>
</protein>
<evidence type="ECO:0000313" key="2">
    <source>
        <dbReference type="EMBL" id="OBR13011.1"/>
    </source>
</evidence>
<dbReference type="VEuPathDB" id="FungiDB:CH63R_05307"/>
<dbReference type="AlphaFoldDB" id="A0A1B7YLU2"/>
<gene>
    <name evidence="2" type="ORF">CH63R_05307</name>
</gene>
<reference evidence="3" key="1">
    <citation type="journal article" date="2017" name="BMC Genomics">
        <title>Gapless genome assembly of Colletotrichum higginsianum reveals chromosome structure and association of transposable elements with secondary metabolite gene clusters.</title>
        <authorList>
            <person name="Dallery J.-F."/>
            <person name="Lapalu N."/>
            <person name="Zampounis A."/>
            <person name="Pigne S."/>
            <person name="Luyten I."/>
            <person name="Amselem J."/>
            <person name="Wittenberg A.H.J."/>
            <person name="Zhou S."/>
            <person name="de Queiroz M.V."/>
            <person name="Robin G.P."/>
            <person name="Auger A."/>
            <person name="Hainaut M."/>
            <person name="Henrissat B."/>
            <person name="Kim K.-T."/>
            <person name="Lee Y.-H."/>
            <person name="Lespinet O."/>
            <person name="Schwartz D.C."/>
            <person name="Thon M.R."/>
            <person name="O'Connell R.J."/>
        </authorList>
    </citation>
    <scope>NUCLEOTIDE SEQUENCE [LARGE SCALE GENOMIC DNA]</scope>
    <source>
        <strain evidence="3">IMI 349063</strain>
    </source>
</reference>
<dbReference type="EMBL" id="LTAN01000003">
    <property type="protein sequence ID" value="OBR13011.1"/>
    <property type="molecule type" value="Genomic_DNA"/>
</dbReference>
<keyword evidence="3" id="KW-1185">Reference proteome</keyword>
<evidence type="ECO:0000256" key="1">
    <source>
        <dbReference type="SAM" id="MobiDB-lite"/>
    </source>
</evidence>
<accession>A0A1B7YLU2</accession>
<sequence>MGAQQPSCREPEQWEGSHKTAGGQQRTPAVLSERGGTIIGIRHATKRVGMEALSVLESARRTVERGAAGLADARTGGLQPRACALYGVHAGKAVSKRRHTPRLSRDVFLSRRVRTQRAQPKNQMCQCVWSRSLSSLGLKGACHGSALQGPEPCRPGDKKQNTRVVDGGVSCDLWSSSEGMRDTVCGR</sequence>
<dbReference type="Proteomes" id="UP000092177">
    <property type="component" value="Chromosome 3"/>
</dbReference>
<comment type="caution">
    <text evidence="2">The sequence shown here is derived from an EMBL/GenBank/DDBJ whole genome shotgun (WGS) entry which is preliminary data.</text>
</comment>
<name>A0A1B7YLU2_COLHI</name>
<feature type="compositionally biased region" description="Basic and acidic residues" evidence="1">
    <location>
        <begin position="9"/>
        <end position="18"/>
    </location>
</feature>
<dbReference type="KEGG" id="chig:CH63R_05307"/>
<proteinExistence type="predicted"/>
<feature type="region of interest" description="Disordered" evidence="1">
    <location>
        <begin position="1"/>
        <end position="28"/>
    </location>
</feature>